<dbReference type="SUPFAM" id="SSF55073">
    <property type="entry name" value="Nucleotide cyclase"/>
    <property type="match status" value="1"/>
</dbReference>
<dbReference type="PANTHER" id="PTHR44757:SF2">
    <property type="entry name" value="BIOFILM ARCHITECTURE MAINTENANCE PROTEIN MBAA"/>
    <property type="match status" value="1"/>
</dbReference>
<feature type="domain" description="GGDEF" evidence="5">
    <location>
        <begin position="211"/>
        <end position="344"/>
    </location>
</feature>
<reference evidence="6 7" key="1">
    <citation type="submission" date="2022-04" db="EMBL/GenBank/DDBJ databases">
        <title>Positive selection, recombination, and allopatry shape intraspecific diversity of widespread and dominant cyanobacteria.</title>
        <authorList>
            <person name="Wei J."/>
            <person name="Shu W."/>
            <person name="Hu C."/>
        </authorList>
    </citation>
    <scope>NUCLEOTIDE SEQUENCE [LARGE SCALE GENOMIC DNA]</scope>
    <source>
        <strain evidence="6 7">GB2-A4</strain>
    </source>
</reference>
<name>A0ABV0JAR8_9CYAN</name>
<dbReference type="Gene3D" id="3.40.50.2300">
    <property type="match status" value="1"/>
</dbReference>
<dbReference type="RefSeq" id="WP_190441822.1">
    <property type="nucleotide sequence ID" value="NZ_JAMPKM010000008.1"/>
</dbReference>
<dbReference type="Gene3D" id="3.30.70.270">
    <property type="match status" value="1"/>
</dbReference>
<evidence type="ECO:0000313" key="6">
    <source>
        <dbReference type="EMBL" id="MEP0818378.1"/>
    </source>
</evidence>
<dbReference type="CDD" id="cd19920">
    <property type="entry name" value="REC_PA4781-like"/>
    <property type="match status" value="1"/>
</dbReference>
<dbReference type="SMART" id="SM00052">
    <property type="entry name" value="EAL"/>
    <property type="match status" value="1"/>
</dbReference>
<dbReference type="Pfam" id="PF00563">
    <property type="entry name" value="EAL"/>
    <property type="match status" value="1"/>
</dbReference>
<dbReference type="NCBIfam" id="TIGR00254">
    <property type="entry name" value="GGDEF"/>
    <property type="match status" value="1"/>
</dbReference>
<dbReference type="PANTHER" id="PTHR44757">
    <property type="entry name" value="DIGUANYLATE CYCLASE DGCP"/>
    <property type="match status" value="1"/>
</dbReference>
<keyword evidence="1" id="KW-0597">Phosphoprotein</keyword>
<evidence type="ECO:0000259" key="3">
    <source>
        <dbReference type="PROSITE" id="PS50110"/>
    </source>
</evidence>
<dbReference type="SMART" id="SM00448">
    <property type="entry name" value="REC"/>
    <property type="match status" value="1"/>
</dbReference>
<dbReference type="Gene3D" id="3.20.20.450">
    <property type="entry name" value="EAL domain"/>
    <property type="match status" value="1"/>
</dbReference>
<dbReference type="SUPFAM" id="SSF52172">
    <property type="entry name" value="CheY-like"/>
    <property type="match status" value="1"/>
</dbReference>
<feature type="domain" description="EAL" evidence="4">
    <location>
        <begin position="353"/>
        <end position="609"/>
    </location>
</feature>
<feature type="domain" description="Response regulatory" evidence="3">
    <location>
        <begin position="12"/>
        <end position="128"/>
    </location>
</feature>
<dbReference type="InterPro" id="IPR043128">
    <property type="entry name" value="Rev_trsase/Diguanyl_cyclase"/>
</dbReference>
<evidence type="ECO:0000256" key="1">
    <source>
        <dbReference type="PROSITE-ProRule" id="PRU00169"/>
    </source>
</evidence>
<dbReference type="InterPro" id="IPR052155">
    <property type="entry name" value="Biofilm_reg_signaling"/>
</dbReference>
<accession>A0ABV0JAR8</accession>
<dbReference type="InterPro" id="IPR011006">
    <property type="entry name" value="CheY-like_superfamily"/>
</dbReference>
<proteinExistence type="predicted"/>
<dbReference type="PROSITE" id="PS50883">
    <property type="entry name" value="EAL"/>
    <property type="match status" value="1"/>
</dbReference>
<sequence>MNATQTEPIPADILVVDDTPENLRLLATILAKEGYNVRKALNGSMALTAVQTVQPDLILLDIMMPGIDGYEVCYRLKSNPQTARIPIIFLSALSDGLDKAKAFDGGGADYITKPFQVQEVLARVQNQLTLKAVERKNEELQAQLEARVKERTHQLETANQELQREVQERQQLQAELLKMALNDVLTGLPNRALFMKRLEKALHQAQTDVAYQFAVLFLDCDRFKVVNDSLGHFVGDELLVAIARRLEQSLSSQHTLARLGGDEFAVLLTEVDDLNSATQVADQILAALAQPFQLARHEVFINASIGITLHQPGYEKPEHLLRDADTAMYRAKALGRGQHQVFDPVMHTRALQLLQLETDLRRAIQQQEFVVHYQPIVELNHNQLVGFEALVRWHHPQHGLLSPAIFIPVAEETGLITQIGHWVLGEACQQLCKWQQGNLDGPNLSISVNLSARQVAQLDLVKQIDQVLADTQVNPQALKLEITESVIMENPQSASVMFQELRERQIQLSIDDFGTGYSSLSYLHSFPLNILKVDRSFVQRMTDSSEGSGLVPLIINIAHSLGLTVVAEGIETAQQLAQLKALNCDCGQGYLFSKPLTVEQATELIVKTPPWLDSNLNSVPLAEII</sequence>
<organism evidence="6 7">
    <name type="scientific">Trichocoleus desertorum GB2-A4</name>
    <dbReference type="NCBI Taxonomy" id="2933944"/>
    <lineage>
        <taxon>Bacteria</taxon>
        <taxon>Bacillati</taxon>
        <taxon>Cyanobacteriota</taxon>
        <taxon>Cyanophyceae</taxon>
        <taxon>Leptolyngbyales</taxon>
        <taxon>Trichocoleusaceae</taxon>
        <taxon>Trichocoleus</taxon>
    </lineage>
</organism>
<feature type="modified residue" description="4-aspartylphosphate" evidence="1">
    <location>
        <position position="61"/>
    </location>
</feature>
<evidence type="ECO:0000256" key="2">
    <source>
        <dbReference type="SAM" id="Coils"/>
    </source>
</evidence>
<dbReference type="Pfam" id="PF00072">
    <property type="entry name" value="Response_reg"/>
    <property type="match status" value="1"/>
</dbReference>
<dbReference type="CDD" id="cd01948">
    <property type="entry name" value="EAL"/>
    <property type="match status" value="1"/>
</dbReference>
<evidence type="ECO:0000313" key="7">
    <source>
        <dbReference type="Proteomes" id="UP001464891"/>
    </source>
</evidence>
<protein>
    <submittedName>
        <fullName evidence="6">EAL domain-containing protein</fullName>
    </submittedName>
</protein>
<dbReference type="InterPro" id="IPR000160">
    <property type="entry name" value="GGDEF_dom"/>
</dbReference>
<keyword evidence="7" id="KW-1185">Reference proteome</keyword>
<comment type="caution">
    <text evidence="6">The sequence shown here is derived from an EMBL/GenBank/DDBJ whole genome shotgun (WGS) entry which is preliminary data.</text>
</comment>
<evidence type="ECO:0000259" key="4">
    <source>
        <dbReference type="PROSITE" id="PS50883"/>
    </source>
</evidence>
<dbReference type="CDD" id="cd01949">
    <property type="entry name" value="GGDEF"/>
    <property type="match status" value="1"/>
</dbReference>
<dbReference type="PROSITE" id="PS50887">
    <property type="entry name" value="GGDEF"/>
    <property type="match status" value="1"/>
</dbReference>
<keyword evidence="2" id="KW-0175">Coiled coil</keyword>
<evidence type="ECO:0000259" key="5">
    <source>
        <dbReference type="PROSITE" id="PS50887"/>
    </source>
</evidence>
<feature type="coiled-coil region" evidence="2">
    <location>
        <begin position="123"/>
        <end position="182"/>
    </location>
</feature>
<dbReference type="EMBL" id="JAMPKM010000008">
    <property type="protein sequence ID" value="MEP0818378.1"/>
    <property type="molecule type" value="Genomic_DNA"/>
</dbReference>
<dbReference type="InterPro" id="IPR029787">
    <property type="entry name" value="Nucleotide_cyclase"/>
</dbReference>
<dbReference type="SUPFAM" id="SSF141868">
    <property type="entry name" value="EAL domain-like"/>
    <property type="match status" value="1"/>
</dbReference>
<dbReference type="Pfam" id="PF00990">
    <property type="entry name" value="GGDEF"/>
    <property type="match status" value="1"/>
</dbReference>
<dbReference type="InterPro" id="IPR001633">
    <property type="entry name" value="EAL_dom"/>
</dbReference>
<gene>
    <name evidence="6" type="ORF">NC998_14855</name>
</gene>
<dbReference type="SMART" id="SM00267">
    <property type="entry name" value="GGDEF"/>
    <property type="match status" value="1"/>
</dbReference>
<dbReference type="Proteomes" id="UP001464891">
    <property type="component" value="Unassembled WGS sequence"/>
</dbReference>
<dbReference type="InterPro" id="IPR001789">
    <property type="entry name" value="Sig_transdc_resp-reg_receiver"/>
</dbReference>
<dbReference type="InterPro" id="IPR035919">
    <property type="entry name" value="EAL_sf"/>
</dbReference>
<dbReference type="PROSITE" id="PS50110">
    <property type="entry name" value="RESPONSE_REGULATORY"/>
    <property type="match status" value="1"/>
</dbReference>